<dbReference type="Pfam" id="PF02839">
    <property type="entry name" value="CBM_5_12"/>
    <property type="match status" value="1"/>
</dbReference>
<evidence type="ECO:0000313" key="4">
    <source>
        <dbReference type="EMBL" id="KAK9688069.1"/>
    </source>
</evidence>
<dbReference type="GO" id="GO:0008843">
    <property type="term" value="F:endochitinase activity"/>
    <property type="evidence" value="ECO:0007669"/>
    <property type="project" value="UniProtKB-EC"/>
</dbReference>
<dbReference type="Proteomes" id="UP001479436">
    <property type="component" value="Unassembled WGS sequence"/>
</dbReference>
<dbReference type="CDD" id="cd12215">
    <property type="entry name" value="ChiC_BD"/>
    <property type="match status" value="1"/>
</dbReference>
<protein>
    <submittedName>
        <fullName evidence="4">Chitinase 4</fullName>
        <ecNumber evidence="4">3.2.1.14</ecNumber>
    </submittedName>
</protein>
<evidence type="ECO:0000256" key="2">
    <source>
        <dbReference type="SAM" id="MobiDB-lite"/>
    </source>
</evidence>
<keyword evidence="5" id="KW-1185">Reference proteome</keyword>
<feature type="compositionally biased region" description="Low complexity" evidence="2">
    <location>
        <begin position="61"/>
        <end position="92"/>
    </location>
</feature>
<dbReference type="InterPro" id="IPR036573">
    <property type="entry name" value="CBM_sf_5/12"/>
</dbReference>
<keyword evidence="4" id="KW-0326">Glycosidase</keyword>
<feature type="domain" description="Chitin-binding type-3" evidence="3">
    <location>
        <begin position="98"/>
        <end position="140"/>
    </location>
</feature>
<comment type="caution">
    <text evidence="4">The sequence shown here is derived from an EMBL/GenBank/DDBJ whole genome shotgun (WGS) entry which is preliminary data.</text>
</comment>
<proteinExistence type="predicted"/>
<dbReference type="EC" id="3.2.1.14" evidence="4"/>
<evidence type="ECO:0000256" key="1">
    <source>
        <dbReference type="ARBA" id="ARBA00022801"/>
    </source>
</evidence>
<sequence>MNCADIEIQGSTNGYITGPKLLVVNLSGYPTIPEFSQDGPNDGRDLLAARPIITIRPEQDTSTPTTTTSTTPTKTPSTTTTTSSTATPTSGTGACKDAPAWSSGIAYNGAQKVTHKGHLWQAKWWTQNESPDTSSVWTDLGAC</sequence>
<dbReference type="InterPro" id="IPR003610">
    <property type="entry name" value="CBM5/12"/>
</dbReference>
<keyword evidence="1 4" id="KW-0378">Hydrolase</keyword>
<dbReference type="Gene3D" id="2.10.10.20">
    <property type="entry name" value="Carbohydrate-binding module superfamily 5/12"/>
    <property type="match status" value="1"/>
</dbReference>
<accession>A0ABR2VPV7</accession>
<evidence type="ECO:0000313" key="5">
    <source>
        <dbReference type="Proteomes" id="UP001479436"/>
    </source>
</evidence>
<dbReference type="EMBL" id="JASJQH010008557">
    <property type="protein sequence ID" value="KAK9688069.1"/>
    <property type="molecule type" value="Genomic_DNA"/>
</dbReference>
<reference evidence="4 5" key="1">
    <citation type="submission" date="2023-04" db="EMBL/GenBank/DDBJ databases">
        <title>Genome of Basidiobolus ranarum AG-B5.</title>
        <authorList>
            <person name="Stajich J.E."/>
            <person name="Carter-House D."/>
            <person name="Gryganskyi A."/>
        </authorList>
    </citation>
    <scope>NUCLEOTIDE SEQUENCE [LARGE SCALE GENOMIC DNA]</scope>
    <source>
        <strain evidence="4 5">AG-B5</strain>
    </source>
</reference>
<dbReference type="SMART" id="SM00495">
    <property type="entry name" value="ChtBD3"/>
    <property type="match status" value="1"/>
</dbReference>
<gene>
    <name evidence="4" type="primary">CHT4_4</name>
    <name evidence="4" type="ORF">K7432_014538</name>
</gene>
<organism evidence="4 5">
    <name type="scientific">Basidiobolus ranarum</name>
    <dbReference type="NCBI Taxonomy" id="34480"/>
    <lineage>
        <taxon>Eukaryota</taxon>
        <taxon>Fungi</taxon>
        <taxon>Fungi incertae sedis</taxon>
        <taxon>Zoopagomycota</taxon>
        <taxon>Entomophthoromycotina</taxon>
        <taxon>Basidiobolomycetes</taxon>
        <taxon>Basidiobolales</taxon>
        <taxon>Basidiobolaceae</taxon>
        <taxon>Basidiobolus</taxon>
    </lineage>
</organism>
<feature type="region of interest" description="Disordered" evidence="2">
    <location>
        <begin position="53"/>
        <end position="98"/>
    </location>
</feature>
<evidence type="ECO:0000259" key="3">
    <source>
        <dbReference type="SMART" id="SM00495"/>
    </source>
</evidence>
<name>A0ABR2VPV7_9FUNG</name>
<dbReference type="SUPFAM" id="SSF51055">
    <property type="entry name" value="Carbohydrate binding domain"/>
    <property type="match status" value="1"/>
</dbReference>